<dbReference type="EMBL" id="CZDF01000174">
    <property type="protein sequence ID" value="CUR35658.1"/>
    <property type="molecule type" value="Genomic_DNA"/>
</dbReference>
<feature type="region of interest" description="Disordered" evidence="1">
    <location>
        <begin position="1"/>
        <end position="89"/>
    </location>
</feature>
<accession>A0A1J1LUF8</accession>
<gene>
    <name evidence="2" type="ORF">PL9214670284</name>
</gene>
<dbReference type="OrthoDB" id="582689at2"/>
<evidence type="ECO:0000256" key="1">
    <source>
        <dbReference type="SAM" id="MobiDB-lite"/>
    </source>
</evidence>
<evidence type="ECO:0000313" key="3">
    <source>
        <dbReference type="Proteomes" id="UP000184315"/>
    </source>
</evidence>
<keyword evidence="3" id="KW-1185">Reference proteome</keyword>
<organism evidence="2 3">
    <name type="scientific">Planktothrix tepida PCC 9214</name>
    <dbReference type="NCBI Taxonomy" id="671072"/>
    <lineage>
        <taxon>Bacteria</taxon>
        <taxon>Bacillati</taxon>
        <taxon>Cyanobacteriota</taxon>
        <taxon>Cyanophyceae</taxon>
        <taxon>Oscillatoriophycideae</taxon>
        <taxon>Oscillatoriales</taxon>
        <taxon>Microcoleaceae</taxon>
        <taxon>Planktothrix</taxon>
    </lineage>
</organism>
<dbReference type="STRING" id="671072.PL9214670284"/>
<dbReference type="Proteomes" id="UP000184315">
    <property type="component" value="Unassembled WGS sequence"/>
</dbReference>
<sequence length="89" mass="9724">MNNSNNTDPNELGYSNSGYGGYNNNQQSKPYGVPDQFADGYQENVFEGDLNLADTPWTETASNPNPQFNSGSKNSLGYSSNFEGNDLEL</sequence>
<name>A0A1J1LUF8_9CYAN</name>
<protein>
    <submittedName>
        <fullName evidence="2">Uncharacterized protein</fullName>
    </submittedName>
</protein>
<dbReference type="AlphaFoldDB" id="A0A1J1LUF8"/>
<dbReference type="RefSeq" id="WP_072722598.1">
    <property type="nucleotide sequence ID" value="NZ_LN889815.1"/>
</dbReference>
<evidence type="ECO:0000313" key="2">
    <source>
        <dbReference type="EMBL" id="CUR35658.1"/>
    </source>
</evidence>
<feature type="compositionally biased region" description="Low complexity" evidence="1">
    <location>
        <begin position="13"/>
        <end position="28"/>
    </location>
</feature>
<reference evidence="3" key="1">
    <citation type="submission" date="2015-10" db="EMBL/GenBank/DDBJ databases">
        <authorList>
            <person name="Regsiter A."/>
            <person name="william w."/>
        </authorList>
    </citation>
    <scope>NUCLEOTIDE SEQUENCE [LARGE SCALE GENOMIC DNA]</scope>
</reference>
<feature type="compositionally biased region" description="Polar residues" evidence="1">
    <location>
        <begin position="57"/>
        <end position="83"/>
    </location>
</feature>
<proteinExistence type="predicted"/>